<gene>
    <name evidence="2" type="ORF">SAMN06296378_1871</name>
</gene>
<feature type="chain" id="PRO_5012880640" description="FG-GAP repeat-containing protein" evidence="1">
    <location>
        <begin position="26"/>
        <end position="234"/>
    </location>
</feature>
<evidence type="ECO:0000256" key="1">
    <source>
        <dbReference type="SAM" id="SignalP"/>
    </source>
</evidence>
<protein>
    <recommendedName>
        <fullName evidence="4">FG-GAP repeat-containing protein</fullName>
    </recommendedName>
</protein>
<evidence type="ECO:0000313" key="3">
    <source>
        <dbReference type="Proteomes" id="UP000219440"/>
    </source>
</evidence>
<sequence>MKRLLPLATVLAVGLTVAISTPAAAASATINVPNDFVPALSDTRASGHYEVVGTALHIYTDNATSTAKVAEYIASGVPLASAGEPSLDYTASFGIAPGFQLVVDFDGDGTNDGILVGETVYGTDWWASNGSAPFVKQAAPLKTGGSGSAYHGSLEAWRMAFPQAIVSAFGFSLGSGVYADGKLNALQFAGDRYTFSTPVVLTSKSDCKNGGWATSSAPVFRNQGDCVRFFASGR</sequence>
<evidence type="ECO:0008006" key="4">
    <source>
        <dbReference type="Google" id="ProtNLM"/>
    </source>
</evidence>
<keyword evidence="3" id="KW-1185">Reference proteome</keyword>
<dbReference type="OrthoDB" id="5184507at2"/>
<proteinExistence type="predicted"/>
<name>A0A2C8ZTE5_9MICO</name>
<accession>A0A2C8ZTE5</accession>
<dbReference type="RefSeq" id="WP_097060992.1">
    <property type="nucleotide sequence ID" value="NZ_BMLC01000005.1"/>
</dbReference>
<dbReference type="AlphaFoldDB" id="A0A2C8ZTE5"/>
<organism evidence="2 3">
    <name type="scientific">Salinibacterium xinjiangense</name>
    <dbReference type="NCBI Taxonomy" id="386302"/>
    <lineage>
        <taxon>Bacteria</taxon>
        <taxon>Bacillati</taxon>
        <taxon>Actinomycetota</taxon>
        <taxon>Actinomycetes</taxon>
        <taxon>Micrococcales</taxon>
        <taxon>Microbacteriaceae</taxon>
        <taxon>Salinibacterium</taxon>
    </lineage>
</organism>
<evidence type="ECO:0000313" key="2">
    <source>
        <dbReference type="EMBL" id="SOE68934.1"/>
    </source>
</evidence>
<reference evidence="2 3" key="1">
    <citation type="submission" date="2017-09" db="EMBL/GenBank/DDBJ databases">
        <authorList>
            <person name="Ehlers B."/>
            <person name="Leendertz F.H."/>
        </authorList>
    </citation>
    <scope>NUCLEOTIDE SEQUENCE [LARGE SCALE GENOMIC DNA]</scope>
    <source>
        <strain evidence="2 3">CGMCC 1.05381</strain>
    </source>
</reference>
<dbReference type="EMBL" id="OCST01000004">
    <property type="protein sequence ID" value="SOE68934.1"/>
    <property type="molecule type" value="Genomic_DNA"/>
</dbReference>
<feature type="signal peptide" evidence="1">
    <location>
        <begin position="1"/>
        <end position="25"/>
    </location>
</feature>
<dbReference type="Proteomes" id="UP000219440">
    <property type="component" value="Unassembled WGS sequence"/>
</dbReference>
<keyword evidence="1" id="KW-0732">Signal</keyword>